<keyword evidence="2" id="KW-1185">Reference proteome</keyword>
<comment type="caution">
    <text evidence="1">The sequence shown here is derived from an EMBL/GenBank/DDBJ whole genome shotgun (WGS) entry which is preliminary data.</text>
</comment>
<dbReference type="EMBL" id="SJPM01000006">
    <property type="protein sequence ID" value="TWT95690.1"/>
    <property type="molecule type" value="Genomic_DNA"/>
</dbReference>
<evidence type="ECO:0000313" key="1">
    <source>
        <dbReference type="EMBL" id="TWT95690.1"/>
    </source>
</evidence>
<dbReference type="AlphaFoldDB" id="A0A5C6A8H6"/>
<protein>
    <submittedName>
        <fullName evidence="1">Uncharacterized protein</fullName>
    </submittedName>
</protein>
<evidence type="ECO:0000313" key="2">
    <source>
        <dbReference type="Proteomes" id="UP000316213"/>
    </source>
</evidence>
<sequence length="48" mass="5692">MRTHLYRLFAQNYLTSLFRLELCSLRILCVFKDGRHDPGVLVLLVEIK</sequence>
<organism evidence="1 2">
    <name type="scientific">Neorhodopirellula pilleata</name>
    <dbReference type="NCBI Taxonomy" id="2714738"/>
    <lineage>
        <taxon>Bacteria</taxon>
        <taxon>Pseudomonadati</taxon>
        <taxon>Planctomycetota</taxon>
        <taxon>Planctomycetia</taxon>
        <taxon>Pirellulales</taxon>
        <taxon>Pirellulaceae</taxon>
        <taxon>Neorhodopirellula</taxon>
    </lineage>
</organism>
<dbReference type="Proteomes" id="UP000316213">
    <property type="component" value="Unassembled WGS sequence"/>
</dbReference>
<accession>A0A5C6A8H6</accession>
<name>A0A5C6A8H6_9BACT</name>
<gene>
    <name evidence="1" type="ORF">Pla100_33320</name>
</gene>
<proteinExistence type="predicted"/>
<reference evidence="1 2" key="1">
    <citation type="submission" date="2019-02" db="EMBL/GenBank/DDBJ databases">
        <title>Deep-cultivation of Planctomycetes and their phenomic and genomic characterization uncovers novel biology.</title>
        <authorList>
            <person name="Wiegand S."/>
            <person name="Jogler M."/>
            <person name="Boedeker C."/>
            <person name="Pinto D."/>
            <person name="Vollmers J."/>
            <person name="Rivas-Marin E."/>
            <person name="Kohn T."/>
            <person name="Peeters S.H."/>
            <person name="Heuer A."/>
            <person name="Rast P."/>
            <person name="Oberbeckmann S."/>
            <person name="Bunk B."/>
            <person name="Jeske O."/>
            <person name="Meyerdierks A."/>
            <person name="Storesund J.E."/>
            <person name="Kallscheuer N."/>
            <person name="Luecker S."/>
            <person name="Lage O.M."/>
            <person name="Pohl T."/>
            <person name="Merkel B.J."/>
            <person name="Hornburger P."/>
            <person name="Mueller R.-W."/>
            <person name="Bruemmer F."/>
            <person name="Labrenz M."/>
            <person name="Spormann A.M."/>
            <person name="Op Den Camp H."/>
            <person name="Overmann J."/>
            <person name="Amann R."/>
            <person name="Jetten M.S.M."/>
            <person name="Mascher T."/>
            <person name="Medema M.H."/>
            <person name="Devos D.P."/>
            <person name="Kaster A.-K."/>
            <person name="Ovreas L."/>
            <person name="Rohde M."/>
            <person name="Galperin M.Y."/>
            <person name="Jogler C."/>
        </authorList>
    </citation>
    <scope>NUCLEOTIDE SEQUENCE [LARGE SCALE GENOMIC DNA]</scope>
    <source>
        <strain evidence="1 2">Pla100</strain>
    </source>
</reference>